<dbReference type="OMA" id="EYNQDRK"/>
<dbReference type="PANTHER" id="PTHR11202:SF36">
    <property type="entry name" value="ACTIN NUCLEATION-PROMOTING FACTOR WASL"/>
    <property type="match status" value="1"/>
</dbReference>
<evidence type="ECO:0000256" key="6">
    <source>
        <dbReference type="ARBA" id="ARBA00023212"/>
    </source>
</evidence>
<dbReference type="SMART" id="SM00461">
    <property type="entry name" value="WH1"/>
    <property type="match status" value="1"/>
</dbReference>
<proteinExistence type="predicted"/>
<dbReference type="SMART" id="SM00246">
    <property type="entry name" value="WH2"/>
    <property type="match status" value="2"/>
</dbReference>
<dbReference type="Pfam" id="PF02205">
    <property type="entry name" value="WH2"/>
    <property type="match status" value="2"/>
</dbReference>
<evidence type="ECO:0000256" key="7">
    <source>
        <dbReference type="ARBA" id="ARBA00023242"/>
    </source>
</evidence>
<dbReference type="InterPro" id="IPR003124">
    <property type="entry name" value="WH2_dom"/>
</dbReference>
<evidence type="ECO:0000256" key="3">
    <source>
        <dbReference type="ARBA" id="ARBA00022490"/>
    </source>
</evidence>
<evidence type="ECO:0000259" key="10">
    <source>
        <dbReference type="PROSITE" id="PS50229"/>
    </source>
</evidence>
<feature type="domain" description="WH1" evidence="10">
    <location>
        <begin position="33"/>
        <end position="142"/>
    </location>
</feature>
<protein>
    <submittedName>
        <fullName evidence="12">Uncharacterized protein</fullName>
    </submittedName>
</protein>
<feature type="domain" description="WH2" evidence="11">
    <location>
        <begin position="480"/>
        <end position="497"/>
    </location>
</feature>
<keyword evidence="5" id="KW-0677">Repeat</keyword>
<dbReference type="SUPFAM" id="SSF50729">
    <property type="entry name" value="PH domain-like"/>
    <property type="match status" value="1"/>
</dbReference>
<evidence type="ECO:0000313" key="12">
    <source>
        <dbReference type="EMBL" id="CDW27806.1"/>
    </source>
</evidence>
<accession>A0A0K2TQY2</accession>
<dbReference type="Pfam" id="PF00786">
    <property type="entry name" value="PBD"/>
    <property type="match status" value="1"/>
</dbReference>
<keyword evidence="7" id="KW-0539">Nucleus</keyword>
<dbReference type="PANTHER" id="PTHR11202">
    <property type="entry name" value="SPROUTY-RELATED, EVH1 DOMAIN-CONTAINING PROTEIN FAMILY MEMBER"/>
    <property type="match status" value="1"/>
</dbReference>
<dbReference type="SMART" id="SM00285">
    <property type="entry name" value="PBD"/>
    <property type="match status" value="1"/>
</dbReference>
<dbReference type="CDD" id="cd01205">
    <property type="entry name" value="EVH1_WASP-like"/>
    <property type="match status" value="1"/>
</dbReference>
<dbReference type="InterPro" id="IPR036936">
    <property type="entry name" value="CRIB_dom_sf"/>
</dbReference>
<dbReference type="InterPro" id="IPR000697">
    <property type="entry name" value="WH1/EVH1_dom"/>
</dbReference>
<dbReference type="GO" id="GO:0005856">
    <property type="term" value="C:cytoskeleton"/>
    <property type="evidence" value="ECO:0007669"/>
    <property type="project" value="UniProtKB-SubCell"/>
</dbReference>
<dbReference type="GO" id="GO:0005634">
    <property type="term" value="C:nucleus"/>
    <property type="evidence" value="ECO:0007669"/>
    <property type="project" value="UniProtKB-SubCell"/>
</dbReference>
<evidence type="ECO:0000259" key="9">
    <source>
        <dbReference type="PROSITE" id="PS50108"/>
    </source>
</evidence>
<sequence>MSGSEAERGTLGHASHRSSKLLTHEENVFLMRLLGPRCPSLATSVVQVFESRKDRIWSPVLRCGVVCFVKDNLKRSYYIRILHLPASTLALNQEIYSQFCYKTPMSWFHTFEGDSAVIGLNFANEIEALQFKNILQTNLRERRLHKERKNAQKRSLGSGHLVRKDASESTSFSTSSLSSSIADMSINTVGSSSGLSTNSQHHSSVSGGYKLRNLSRKKIKKEDISRPTNFKHISHVGWDPNKGFDLENVDPKLLKFFSRAGVSEKELKNKRMRDFIYQFIDDHGGFEAAIQEVDHQVDNDHILQHSLLFKINPYNKHAPSPPNTSNTYQHQAPAPPPRQSSIGRPLVKESLPPAPSRINVMPQRDKNPSSLYWSNKASMSVPSQFQNVNTSSLALKKETPPPLPPIPIPLQAPTPPPPPGILFESTKIKCPLWTIEKEIILNSDQNTHNCARNNLMEEIRKGGNLRHVTSKEIIKPSKNMRNDLMDQIRTGVTLKKVDFEQNNEFKEASGIAGLLQKALKERLSAVGFSSSEGEEADDEDEWDD</sequence>
<comment type="subcellular location">
    <subcellularLocation>
        <location evidence="2">Cytoplasm</location>
        <location evidence="2">Cytoskeleton</location>
    </subcellularLocation>
    <subcellularLocation>
        <location evidence="1">Nucleus</location>
    </subcellularLocation>
</comment>
<dbReference type="EMBL" id="HACA01010445">
    <property type="protein sequence ID" value="CDW27806.1"/>
    <property type="molecule type" value="Transcribed_RNA"/>
</dbReference>
<dbReference type="InterPro" id="IPR011026">
    <property type="entry name" value="WAS_C"/>
</dbReference>
<evidence type="ECO:0000256" key="1">
    <source>
        <dbReference type="ARBA" id="ARBA00004123"/>
    </source>
</evidence>
<dbReference type="InterPro" id="IPR011993">
    <property type="entry name" value="PH-like_dom_sf"/>
</dbReference>
<evidence type="ECO:0000256" key="4">
    <source>
        <dbReference type="ARBA" id="ARBA00022553"/>
    </source>
</evidence>
<evidence type="ECO:0000256" key="2">
    <source>
        <dbReference type="ARBA" id="ARBA00004245"/>
    </source>
</evidence>
<evidence type="ECO:0000256" key="8">
    <source>
        <dbReference type="SAM" id="MobiDB-lite"/>
    </source>
</evidence>
<dbReference type="PROSITE" id="PS51082">
    <property type="entry name" value="WH2"/>
    <property type="match status" value="2"/>
</dbReference>
<dbReference type="Pfam" id="PF00568">
    <property type="entry name" value="WH1"/>
    <property type="match status" value="1"/>
</dbReference>
<dbReference type="InterPro" id="IPR033927">
    <property type="entry name" value="WASPfam_EVH1"/>
</dbReference>
<feature type="region of interest" description="Disordered" evidence="8">
    <location>
        <begin position="313"/>
        <end position="365"/>
    </location>
</feature>
<keyword evidence="3" id="KW-0963">Cytoplasm</keyword>
<dbReference type="FunFam" id="2.30.29.30:FF:000130">
    <property type="entry name" value="neural Wiskott-Aldrich syndrome protein"/>
    <property type="match status" value="1"/>
</dbReference>
<dbReference type="Gene3D" id="3.90.810.10">
    <property type="entry name" value="CRIB domain"/>
    <property type="match status" value="1"/>
</dbReference>
<dbReference type="PROSITE" id="PS50108">
    <property type="entry name" value="CRIB"/>
    <property type="match status" value="1"/>
</dbReference>
<dbReference type="GO" id="GO:0007015">
    <property type="term" value="P:actin filament organization"/>
    <property type="evidence" value="ECO:0007669"/>
    <property type="project" value="InterPro"/>
</dbReference>
<keyword evidence="4" id="KW-0597">Phosphoprotein</keyword>
<dbReference type="FunFam" id="3.90.810.10:FF:000003">
    <property type="entry name" value="Neural Wiskott-Aldrich syndrome protein-like"/>
    <property type="match status" value="1"/>
</dbReference>
<dbReference type="Gene3D" id="6.10.280.150">
    <property type="match status" value="1"/>
</dbReference>
<dbReference type="InterPro" id="IPR000095">
    <property type="entry name" value="CRIB_dom"/>
</dbReference>
<feature type="domain" description="WH2" evidence="11">
    <location>
        <begin position="451"/>
        <end position="468"/>
    </location>
</feature>
<dbReference type="OrthoDB" id="8963340at2759"/>
<evidence type="ECO:0000256" key="5">
    <source>
        <dbReference type="ARBA" id="ARBA00022737"/>
    </source>
</evidence>
<feature type="domain" description="CRIB" evidence="9">
    <location>
        <begin position="224"/>
        <end position="237"/>
    </location>
</feature>
<evidence type="ECO:0000259" key="11">
    <source>
        <dbReference type="PROSITE" id="PS51082"/>
    </source>
</evidence>
<dbReference type="CDD" id="cd00132">
    <property type="entry name" value="CRIB"/>
    <property type="match status" value="1"/>
</dbReference>
<dbReference type="GO" id="GO:0003779">
    <property type="term" value="F:actin binding"/>
    <property type="evidence" value="ECO:0007669"/>
    <property type="project" value="InterPro"/>
</dbReference>
<dbReference type="SUPFAM" id="SSF47912">
    <property type="entry name" value="Wiscott-Aldrich syndrome protein, WASP, C-terminal domain"/>
    <property type="match status" value="1"/>
</dbReference>
<reference evidence="12" key="1">
    <citation type="submission" date="2014-05" db="EMBL/GenBank/DDBJ databases">
        <authorList>
            <person name="Chronopoulou M."/>
        </authorList>
    </citation>
    <scope>NUCLEOTIDE SEQUENCE</scope>
    <source>
        <tissue evidence="12">Whole organism</tissue>
    </source>
</reference>
<dbReference type="PROSITE" id="PS50229">
    <property type="entry name" value="WH1"/>
    <property type="match status" value="1"/>
</dbReference>
<dbReference type="Gene3D" id="2.30.29.30">
    <property type="entry name" value="Pleckstrin-homology domain (PH domain)/Phosphotyrosine-binding domain (PTB)"/>
    <property type="match status" value="1"/>
</dbReference>
<dbReference type="AlphaFoldDB" id="A0A0K2TQY2"/>
<name>A0A0K2TQY2_LEPSM</name>
<keyword evidence="6" id="KW-0206">Cytoskeleton</keyword>
<organism evidence="12">
    <name type="scientific">Lepeophtheirus salmonis</name>
    <name type="common">Salmon louse</name>
    <name type="synonym">Caligus salmonis</name>
    <dbReference type="NCBI Taxonomy" id="72036"/>
    <lineage>
        <taxon>Eukaryota</taxon>
        <taxon>Metazoa</taxon>
        <taxon>Ecdysozoa</taxon>
        <taxon>Arthropoda</taxon>
        <taxon>Crustacea</taxon>
        <taxon>Multicrustacea</taxon>
        <taxon>Hexanauplia</taxon>
        <taxon>Copepoda</taxon>
        <taxon>Siphonostomatoida</taxon>
        <taxon>Caligidae</taxon>
        <taxon>Lepeophtheirus</taxon>
    </lineage>
</organism>